<evidence type="ECO:0000313" key="2">
    <source>
        <dbReference type="EMBL" id="SHI56961.1"/>
    </source>
</evidence>
<name>A0A1M6C838_9BACT</name>
<dbReference type="Proteomes" id="UP000184050">
    <property type="component" value="Unassembled WGS sequence"/>
</dbReference>
<organism evidence="2 3">
    <name type="scientific">Tangfeifania diversioriginum</name>
    <dbReference type="NCBI Taxonomy" id="1168035"/>
    <lineage>
        <taxon>Bacteria</taxon>
        <taxon>Pseudomonadati</taxon>
        <taxon>Bacteroidota</taxon>
        <taxon>Bacteroidia</taxon>
        <taxon>Marinilabiliales</taxon>
        <taxon>Prolixibacteraceae</taxon>
        <taxon>Tangfeifania</taxon>
    </lineage>
</organism>
<keyword evidence="1" id="KW-0732">Signal</keyword>
<dbReference type="RefSeq" id="WP_073165430.1">
    <property type="nucleotide sequence ID" value="NZ_FQZE01000003.1"/>
</dbReference>
<keyword evidence="3" id="KW-1185">Reference proteome</keyword>
<dbReference type="SUPFAM" id="SSF52833">
    <property type="entry name" value="Thioredoxin-like"/>
    <property type="match status" value="1"/>
</dbReference>
<proteinExistence type="predicted"/>
<evidence type="ECO:0000313" key="3">
    <source>
        <dbReference type="Proteomes" id="UP000184050"/>
    </source>
</evidence>
<dbReference type="AlphaFoldDB" id="A0A1M6C838"/>
<protein>
    <recommendedName>
        <fullName evidence="4">Thioredoxin domain-containing protein</fullName>
    </recommendedName>
</protein>
<feature type="chain" id="PRO_5009916286" description="Thioredoxin domain-containing protein" evidence="1">
    <location>
        <begin position="22"/>
        <end position="145"/>
    </location>
</feature>
<dbReference type="Gene3D" id="3.40.30.10">
    <property type="entry name" value="Glutaredoxin"/>
    <property type="match status" value="1"/>
</dbReference>
<evidence type="ECO:0000256" key="1">
    <source>
        <dbReference type="SAM" id="SignalP"/>
    </source>
</evidence>
<dbReference type="EMBL" id="FQZE01000003">
    <property type="protein sequence ID" value="SHI56961.1"/>
    <property type="molecule type" value="Genomic_DNA"/>
</dbReference>
<gene>
    <name evidence="2" type="ORF">SAMN05444280_103166</name>
</gene>
<evidence type="ECO:0008006" key="4">
    <source>
        <dbReference type="Google" id="ProtNLM"/>
    </source>
</evidence>
<dbReference type="InterPro" id="IPR047698">
    <property type="entry name" value="ArsF-like"/>
</dbReference>
<reference evidence="2 3" key="1">
    <citation type="submission" date="2016-11" db="EMBL/GenBank/DDBJ databases">
        <authorList>
            <person name="Jaros S."/>
            <person name="Januszkiewicz K."/>
            <person name="Wedrychowicz H."/>
        </authorList>
    </citation>
    <scope>NUCLEOTIDE SEQUENCE [LARGE SCALE GENOMIC DNA]</scope>
    <source>
        <strain evidence="2 3">DSM 27063</strain>
    </source>
</reference>
<dbReference type="OrthoDB" id="5524063at2"/>
<feature type="signal peptide" evidence="1">
    <location>
        <begin position="1"/>
        <end position="21"/>
    </location>
</feature>
<dbReference type="STRING" id="1168035.SAMN05444280_103166"/>
<accession>A0A1M6C838</accession>
<dbReference type="InterPro" id="IPR036249">
    <property type="entry name" value="Thioredoxin-like_sf"/>
</dbReference>
<dbReference type="NCBIfam" id="NF040494">
    <property type="entry name" value="nitrored_ArsF"/>
    <property type="match status" value="1"/>
</dbReference>
<sequence length="145" mass="16032">MKKAYALISLIFAIGIFTSNAQCCNKTAQADNSAEALALAEEENESAVKAYYFHTSRRCMTCKTVEKVSAESLKELYGDKIQLKSVNLDNKENEELAESLEVGGQSLLFVNGNKKIDITTDGFMNAVRNPEKLKAKIKETVESLK</sequence>